<dbReference type="Pfam" id="PF23282">
    <property type="entry name" value="WHD_ROQ1"/>
    <property type="match status" value="1"/>
</dbReference>
<keyword evidence="6" id="KW-1185">Reference proteome</keyword>
<keyword evidence="1" id="KW-0677">Repeat</keyword>
<feature type="domain" description="Disease resistance R13L4/SHOC-2-like LRR" evidence="4">
    <location>
        <begin position="313"/>
        <end position="579"/>
    </location>
</feature>
<evidence type="ECO:0000313" key="6">
    <source>
        <dbReference type="Proteomes" id="UP001634007"/>
    </source>
</evidence>
<dbReference type="InterPro" id="IPR027417">
    <property type="entry name" value="P-loop_NTPase"/>
</dbReference>
<name>A0ABD3JHD7_EUCGL</name>
<reference evidence="5 6" key="1">
    <citation type="submission" date="2024-11" db="EMBL/GenBank/DDBJ databases">
        <title>Chromosome-level genome assembly of Eucalyptus globulus Labill. provides insights into its genome evolution.</title>
        <authorList>
            <person name="Li X."/>
        </authorList>
    </citation>
    <scope>NUCLEOTIDE SEQUENCE [LARGE SCALE GENOMIC DNA]</scope>
    <source>
        <strain evidence="5">CL2024</strain>
        <tissue evidence="5">Fresh tender leaves</tissue>
    </source>
</reference>
<dbReference type="InterPro" id="IPR032675">
    <property type="entry name" value="LRR_dom_sf"/>
</dbReference>
<evidence type="ECO:0000256" key="2">
    <source>
        <dbReference type="ARBA" id="ARBA00022821"/>
    </source>
</evidence>
<evidence type="ECO:0000313" key="5">
    <source>
        <dbReference type="EMBL" id="KAL3727516.1"/>
    </source>
</evidence>
<accession>A0ABD3JHD7</accession>
<dbReference type="Gene3D" id="1.10.8.430">
    <property type="entry name" value="Helical domain of apoptotic protease-activating factors"/>
    <property type="match status" value="1"/>
</dbReference>
<sequence>MDHNQSLQLFSKHAFRRDSPLDEYIGQSYRAIRIPKGLPLPLEVIGSLLSRTKRNKWGDILKKLESVPHVEIQNQLKISLEALDVRQRHIFLDIACFFIGYDKDIVVYFWKSEFFPEEAIEVLQNMSLIKIEECIKVWMHDQLKDVGREIICQESKMKIKKQCRVWNLEDVSDFLRRHEEEKEVEALRLKFDHRHCFTHEDFKSLPNLTFLEVDDSGENCCAKEKLLWLEWLSNCLLINVFQKNSNLLPELRWLSWHNIDPTFKIANFSMENPHEGMLYARQHLKRTPNLYSHSNLERLILSGYESLIEIDRSICQLKCLVFLDVSYCGNLQRLPDELGGDLASLEYLSLRDCKSLKMLPETFGKMESLTDLDMSGTWIKELPDSIGKLKNLKAVEMWKIYPARHPHVEISNSIYGNKSIRILTLQNVRMHALPRLPESLTQLKLGDFLVDTLPDLSNLTDLKVLRLDFQPRDSDGKYHGLMEEPIPPWIGNLSKLESLGLRYFWEKASSTDQSLPPHPRRLPKLPSSLTSLALLGFHPLCSMDLTNLRKLSSLSISYSAVAEIESLGCLENLRHLYLQRIGQLATLPDLSKLNKLRRIRVSECDNLVKIQGEPPRFLDKFEIYTCPSLQELPDLFCLMGKTFVRINSCDQVLHTAWMCPQQLRLYGFKQMQILPDLSNLNQLRILQVRNCGNLVQIRDRLPQSLAYLEIESCESLQKLPDLSSLKGLGKVIIKRCGKLAVEEISQLCSEKSIEFVGEDDEEDKLPVWKRNLEWESGRASAMGKRFRINEARRFFEIYEREWSRR</sequence>
<dbReference type="Pfam" id="PF23598">
    <property type="entry name" value="LRR_14"/>
    <property type="match status" value="1"/>
</dbReference>
<dbReference type="SUPFAM" id="SSF52058">
    <property type="entry name" value="L domain-like"/>
    <property type="match status" value="2"/>
</dbReference>
<dbReference type="SUPFAM" id="SSF46785">
    <property type="entry name" value="Winged helix' DNA-binding domain"/>
    <property type="match status" value="1"/>
</dbReference>
<comment type="caution">
    <text evidence="5">The sequence shown here is derived from an EMBL/GenBank/DDBJ whole genome shotgun (WGS) entry which is preliminary data.</text>
</comment>
<dbReference type="PANTHER" id="PTHR11017">
    <property type="entry name" value="LEUCINE-RICH REPEAT-CONTAINING PROTEIN"/>
    <property type="match status" value="1"/>
</dbReference>
<dbReference type="SUPFAM" id="SSF52540">
    <property type="entry name" value="P-loop containing nucleoside triphosphate hydrolases"/>
    <property type="match status" value="1"/>
</dbReference>
<proteinExistence type="predicted"/>
<dbReference type="InterPro" id="IPR044974">
    <property type="entry name" value="Disease_R_plants"/>
</dbReference>
<dbReference type="InterPro" id="IPR058192">
    <property type="entry name" value="WHD_ROQ1-like"/>
</dbReference>
<organism evidence="5 6">
    <name type="scientific">Eucalyptus globulus</name>
    <name type="common">Tasmanian blue gum</name>
    <dbReference type="NCBI Taxonomy" id="34317"/>
    <lineage>
        <taxon>Eukaryota</taxon>
        <taxon>Viridiplantae</taxon>
        <taxon>Streptophyta</taxon>
        <taxon>Embryophyta</taxon>
        <taxon>Tracheophyta</taxon>
        <taxon>Spermatophyta</taxon>
        <taxon>Magnoliopsida</taxon>
        <taxon>eudicotyledons</taxon>
        <taxon>Gunneridae</taxon>
        <taxon>Pentapetalae</taxon>
        <taxon>rosids</taxon>
        <taxon>malvids</taxon>
        <taxon>Myrtales</taxon>
        <taxon>Myrtaceae</taxon>
        <taxon>Myrtoideae</taxon>
        <taxon>Eucalypteae</taxon>
        <taxon>Eucalyptus</taxon>
    </lineage>
</organism>
<dbReference type="InterPro" id="IPR055414">
    <property type="entry name" value="LRR_R13L4/SHOC2-like"/>
</dbReference>
<dbReference type="EMBL" id="JBJKBG010000008">
    <property type="protein sequence ID" value="KAL3727516.1"/>
    <property type="molecule type" value="Genomic_DNA"/>
</dbReference>
<dbReference type="PANTHER" id="PTHR11017:SF570">
    <property type="entry name" value="DISEASE RESISTANCE PROTEIN (TIR-NBS CLASS)-RELATED"/>
    <property type="match status" value="1"/>
</dbReference>
<evidence type="ECO:0000259" key="4">
    <source>
        <dbReference type="Pfam" id="PF23598"/>
    </source>
</evidence>
<evidence type="ECO:0000259" key="3">
    <source>
        <dbReference type="Pfam" id="PF23282"/>
    </source>
</evidence>
<dbReference type="InterPro" id="IPR042197">
    <property type="entry name" value="Apaf_helical"/>
</dbReference>
<keyword evidence="2" id="KW-0611">Plant defense</keyword>
<dbReference type="PRINTS" id="PR00364">
    <property type="entry name" value="DISEASERSIST"/>
</dbReference>
<dbReference type="Gene3D" id="3.80.10.10">
    <property type="entry name" value="Ribonuclease Inhibitor"/>
    <property type="match status" value="3"/>
</dbReference>
<evidence type="ECO:0000256" key="1">
    <source>
        <dbReference type="ARBA" id="ARBA00022737"/>
    </source>
</evidence>
<dbReference type="InterPro" id="IPR036390">
    <property type="entry name" value="WH_DNA-bd_sf"/>
</dbReference>
<protein>
    <submittedName>
        <fullName evidence="5">Uncharacterized protein</fullName>
    </submittedName>
</protein>
<gene>
    <name evidence="5" type="ORF">ACJRO7_032278</name>
</gene>
<dbReference type="AlphaFoldDB" id="A0ABD3JHD7"/>
<dbReference type="Proteomes" id="UP001634007">
    <property type="component" value="Unassembled WGS sequence"/>
</dbReference>
<feature type="domain" description="Disease resistance protein Roq1-like winged-helix" evidence="3">
    <location>
        <begin position="85"/>
        <end position="154"/>
    </location>
</feature>